<evidence type="ECO:0000259" key="3">
    <source>
        <dbReference type="PROSITE" id="PS51186"/>
    </source>
</evidence>
<dbReference type="GO" id="GO:0016747">
    <property type="term" value="F:acyltransferase activity, transferring groups other than amino-acyl groups"/>
    <property type="evidence" value="ECO:0007669"/>
    <property type="project" value="InterPro"/>
</dbReference>
<dbReference type="Proteomes" id="UP000095256">
    <property type="component" value="Unassembled WGS sequence"/>
</dbReference>
<dbReference type="InterPro" id="IPR016181">
    <property type="entry name" value="Acyl_CoA_acyltransferase"/>
</dbReference>
<name>A0A1E5KXQ1_9ENTE</name>
<dbReference type="SUPFAM" id="SSF55729">
    <property type="entry name" value="Acyl-CoA N-acyltransferases (Nat)"/>
    <property type="match status" value="1"/>
</dbReference>
<dbReference type="OrthoDB" id="9787920at2"/>
<keyword evidence="2" id="KW-0012">Acyltransferase</keyword>
<dbReference type="AlphaFoldDB" id="A0A1E5KXQ1"/>
<proteinExistence type="predicted"/>
<evidence type="ECO:0000313" key="5">
    <source>
        <dbReference type="Proteomes" id="UP000095256"/>
    </source>
</evidence>
<evidence type="ECO:0000313" key="4">
    <source>
        <dbReference type="EMBL" id="OEH82613.1"/>
    </source>
</evidence>
<dbReference type="Pfam" id="PF00583">
    <property type="entry name" value="Acetyltransf_1"/>
    <property type="match status" value="1"/>
</dbReference>
<dbReference type="STRING" id="762845.BCR26_12790"/>
<dbReference type="RefSeq" id="WP_069698441.1">
    <property type="nucleotide sequence ID" value="NZ_JAGGMA010000021.1"/>
</dbReference>
<comment type="caution">
    <text evidence="4">The sequence shown here is derived from an EMBL/GenBank/DDBJ whole genome shotgun (WGS) entry which is preliminary data.</text>
</comment>
<dbReference type="CDD" id="cd04301">
    <property type="entry name" value="NAT_SF"/>
    <property type="match status" value="1"/>
</dbReference>
<dbReference type="EMBL" id="MIEK01000019">
    <property type="protein sequence ID" value="OEH82613.1"/>
    <property type="molecule type" value="Genomic_DNA"/>
</dbReference>
<accession>A0A1E5KXQ1</accession>
<dbReference type="PANTHER" id="PTHR43420">
    <property type="entry name" value="ACETYLTRANSFERASE"/>
    <property type="match status" value="1"/>
</dbReference>
<protein>
    <recommendedName>
        <fullName evidence="3">N-acetyltransferase domain-containing protein</fullName>
    </recommendedName>
</protein>
<dbReference type="Gene3D" id="3.40.630.30">
    <property type="match status" value="1"/>
</dbReference>
<evidence type="ECO:0000256" key="1">
    <source>
        <dbReference type="ARBA" id="ARBA00022679"/>
    </source>
</evidence>
<keyword evidence="1" id="KW-0808">Transferase</keyword>
<evidence type="ECO:0000256" key="2">
    <source>
        <dbReference type="ARBA" id="ARBA00023315"/>
    </source>
</evidence>
<reference evidence="4 5" key="1">
    <citation type="submission" date="2016-09" db="EMBL/GenBank/DDBJ databases">
        <authorList>
            <person name="Capua I."/>
            <person name="De Benedictis P."/>
            <person name="Joannis T."/>
            <person name="Lombin L.H."/>
            <person name="Cattoli G."/>
        </authorList>
    </citation>
    <scope>NUCLEOTIDE SEQUENCE [LARGE SCALE GENOMIC DNA]</scope>
    <source>
        <strain evidence="4 5">LMG 25899</strain>
    </source>
</reference>
<dbReference type="InterPro" id="IPR000182">
    <property type="entry name" value="GNAT_dom"/>
</dbReference>
<organism evidence="4 5">
    <name type="scientific">Enterococcus rivorum</name>
    <dbReference type="NCBI Taxonomy" id="762845"/>
    <lineage>
        <taxon>Bacteria</taxon>
        <taxon>Bacillati</taxon>
        <taxon>Bacillota</taxon>
        <taxon>Bacilli</taxon>
        <taxon>Lactobacillales</taxon>
        <taxon>Enterococcaceae</taxon>
        <taxon>Enterococcus</taxon>
    </lineage>
</organism>
<dbReference type="InterPro" id="IPR050680">
    <property type="entry name" value="YpeA/RimI_acetyltransf"/>
</dbReference>
<gene>
    <name evidence="4" type="ORF">BCR26_12790</name>
</gene>
<dbReference type="PROSITE" id="PS51186">
    <property type="entry name" value="GNAT"/>
    <property type="match status" value="1"/>
</dbReference>
<feature type="domain" description="N-acetyltransferase" evidence="3">
    <location>
        <begin position="40"/>
        <end position="215"/>
    </location>
</feature>
<sequence length="228" mass="26860">MKVSHKKFEKKYLESCMALIKSTWLFEEDFAAPKHPEYIYKYYVLNCVNWSQHLDLLVDQNDQVQGILFGSIEDVGYLQSFLYALVNWKNQFEIWWHILLGDLGDQKQARKVYQEMQSYDRDGEALAKEFDGEINLFIVSPKLRGQGYGQQLMKRYLDFCRKRGVEKVFLWTTTDCNWKFYERYGFQVRAEFALTKPNASIDTSEQGIVFQLTISDLSISSKKKSKEG</sequence>
<keyword evidence="5" id="KW-1185">Reference proteome</keyword>